<gene>
    <name evidence="1" type="ORF">SAMN05421541_14029</name>
</gene>
<dbReference type="Proteomes" id="UP000199645">
    <property type="component" value="Unassembled WGS sequence"/>
</dbReference>
<evidence type="ECO:0000313" key="1">
    <source>
        <dbReference type="EMBL" id="SFF99922.1"/>
    </source>
</evidence>
<dbReference type="STRING" id="35752.SAMN05421541_14029"/>
<dbReference type="EMBL" id="FONV01000040">
    <property type="protein sequence ID" value="SFF99922.1"/>
    <property type="molecule type" value="Genomic_DNA"/>
</dbReference>
<reference evidence="1 2" key="1">
    <citation type="submission" date="2016-10" db="EMBL/GenBank/DDBJ databases">
        <authorList>
            <person name="de Groot N.N."/>
        </authorList>
    </citation>
    <scope>NUCLEOTIDE SEQUENCE [LARGE SCALE GENOMIC DNA]</scope>
    <source>
        <strain evidence="1 2">DSM 43019</strain>
    </source>
</reference>
<protein>
    <submittedName>
        <fullName evidence="1">Uncharacterized protein</fullName>
    </submittedName>
</protein>
<proteinExistence type="predicted"/>
<keyword evidence="2" id="KW-1185">Reference proteome</keyword>
<accession>A0A1I2N851</accession>
<evidence type="ECO:0000313" key="2">
    <source>
        <dbReference type="Proteomes" id="UP000199645"/>
    </source>
</evidence>
<sequence>MILSAGRPPPAWPSPVIRSSISMPGRAGLPDDQMIWFGGRAGLPDIR</sequence>
<organism evidence="1 2">
    <name type="scientific">Actinoplanes philippinensis</name>
    <dbReference type="NCBI Taxonomy" id="35752"/>
    <lineage>
        <taxon>Bacteria</taxon>
        <taxon>Bacillati</taxon>
        <taxon>Actinomycetota</taxon>
        <taxon>Actinomycetes</taxon>
        <taxon>Micromonosporales</taxon>
        <taxon>Micromonosporaceae</taxon>
        <taxon>Actinoplanes</taxon>
    </lineage>
</organism>
<name>A0A1I2N851_9ACTN</name>
<dbReference type="AlphaFoldDB" id="A0A1I2N851"/>